<dbReference type="GO" id="GO:0005737">
    <property type="term" value="C:cytoplasm"/>
    <property type="evidence" value="ECO:0007669"/>
    <property type="project" value="UniProtKB-SubCell"/>
</dbReference>
<keyword evidence="9 15" id="KW-0547">Nucleotide-binding</keyword>
<dbReference type="PROSITE" id="PS00478">
    <property type="entry name" value="LIM_DOMAIN_1"/>
    <property type="match status" value="1"/>
</dbReference>
<evidence type="ECO:0000313" key="20">
    <source>
        <dbReference type="EnsemblMetazoa" id="KAF7488688.1"/>
    </source>
</evidence>
<evidence type="ECO:0000313" key="19">
    <source>
        <dbReference type="EMBL" id="KAF7488688.1"/>
    </source>
</evidence>
<organism evidence="19">
    <name type="scientific">Sarcoptes scabiei</name>
    <name type="common">Itch mite</name>
    <name type="synonym">Acarus scabiei</name>
    <dbReference type="NCBI Taxonomy" id="52283"/>
    <lineage>
        <taxon>Eukaryota</taxon>
        <taxon>Metazoa</taxon>
        <taxon>Ecdysozoa</taxon>
        <taxon>Arthropoda</taxon>
        <taxon>Chelicerata</taxon>
        <taxon>Arachnida</taxon>
        <taxon>Acari</taxon>
        <taxon>Acariformes</taxon>
        <taxon>Sarcoptiformes</taxon>
        <taxon>Astigmata</taxon>
        <taxon>Psoroptidia</taxon>
        <taxon>Sarcoptoidea</taxon>
        <taxon>Sarcoptidae</taxon>
        <taxon>Sarcoptinae</taxon>
        <taxon>Sarcoptes</taxon>
    </lineage>
</organism>
<dbReference type="InterPro" id="IPR036034">
    <property type="entry name" value="PDZ_sf"/>
</dbReference>
<keyword evidence="4" id="KW-0963">Cytoplasm</keyword>
<keyword evidence="11 14" id="KW-0862">Zinc</keyword>
<evidence type="ECO:0000256" key="4">
    <source>
        <dbReference type="ARBA" id="ARBA00022490"/>
    </source>
</evidence>
<proteinExistence type="inferred from homology"/>
<evidence type="ECO:0000256" key="6">
    <source>
        <dbReference type="ARBA" id="ARBA00022679"/>
    </source>
</evidence>
<evidence type="ECO:0000256" key="12">
    <source>
        <dbReference type="ARBA" id="ARBA00022840"/>
    </source>
</evidence>
<accession>A0A834R2G7</accession>
<dbReference type="GO" id="GO:0004674">
    <property type="term" value="F:protein serine/threonine kinase activity"/>
    <property type="evidence" value="ECO:0007669"/>
    <property type="project" value="UniProtKB-KW"/>
</dbReference>
<evidence type="ECO:0000256" key="8">
    <source>
        <dbReference type="ARBA" id="ARBA00022737"/>
    </source>
</evidence>
<feature type="region of interest" description="Disordered" evidence="16">
    <location>
        <begin position="339"/>
        <end position="361"/>
    </location>
</feature>
<comment type="similarity">
    <text evidence="2">Belongs to the protein kinase superfamily. TKL Ser/Thr protein kinase family.</text>
</comment>
<evidence type="ECO:0000256" key="5">
    <source>
        <dbReference type="ARBA" id="ARBA00022527"/>
    </source>
</evidence>
<dbReference type="SMART" id="SM00220">
    <property type="entry name" value="S_TKc"/>
    <property type="match status" value="1"/>
</dbReference>
<dbReference type="Gene3D" id="2.10.110.10">
    <property type="entry name" value="Cysteine Rich Protein"/>
    <property type="match status" value="2"/>
</dbReference>
<keyword evidence="5" id="KW-0723">Serine/threonine-protein kinase</keyword>
<gene>
    <name evidence="19" type="ORF">SSS_1414</name>
</gene>
<dbReference type="GO" id="GO:0005524">
    <property type="term" value="F:ATP binding"/>
    <property type="evidence" value="ECO:0007669"/>
    <property type="project" value="UniProtKB-UniRule"/>
</dbReference>
<evidence type="ECO:0000259" key="18">
    <source>
        <dbReference type="PROSITE" id="PS50023"/>
    </source>
</evidence>
<evidence type="ECO:0000256" key="16">
    <source>
        <dbReference type="SAM" id="MobiDB-lite"/>
    </source>
</evidence>
<feature type="region of interest" description="Disordered" evidence="16">
    <location>
        <begin position="412"/>
        <end position="446"/>
    </location>
</feature>
<feature type="compositionally biased region" description="Polar residues" evidence="16">
    <location>
        <begin position="299"/>
        <end position="313"/>
    </location>
</feature>
<dbReference type="InterPro" id="IPR050940">
    <property type="entry name" value="Actin_reg-Ser/Thr_kinase"/>
</dbReference>
<evidence type="ECO:0000259" key="17">
    <source>
        <dbReference type="PROSITE" id="PS50011"/>
    </source>
</evidence>
<name>A0A834R2G7_SARSC</name>
<feature type="domain" description="LIM zinc-binding" evidence="18">
    <location>
        <begin position="1"/>
        <end position="65"/>
    </location>
</feature>
<dbReference type="SUPFAM" id="SSF57716">
    <property type="entry name" value="Glucocorticoid receptor-like (DNA-binding domain)"/>
    <property type="match status" value="1"/>
</dbReference>
<dbReference type="EMBL" id="WVUK01000065">
    <property type="protein sequence ID" value="KAF7488688.1"/>
    <property type="molecule type" value="Genomic_DNA"/>
</dbReference>
<dbReference type="PROSITE" id="PS50023">
    <property type="entry name" value="LIM_DOMAIN_2"/>
    <property type="match status" value="2"/>
</dbReference>
<evidence type="ECO:0000256" key="14">
    <source>
        <dbReference type="PROSITE-ProRule" id="PRU00125"/>
    </source>
</evidence>
<dbReference type="InterPro" id="IPR001781">
    <property type="entry name" value="Znf_LIM"/>
</dbReference>
<dbReference type="InterPro" id="IPR017441">
    <property type="entry name" value="Protein_kinase_ATP_BS"/>
</dbReference>
<dbReference type="Gene3D" id="2.30.42.10">
    <property type="match status" value="1"/>
</dbReference>
<reference evidence="21" key="1">
    <citation type="journal article" date="2020" name="PLoS Negl. Trop. Dis.">
        <title>High-quality nuclear genome for Sarcoptes scabiei-A critical resource for a neglected parasite.</title>
        <authorList>
            <person name="Korhonen P.K."/>
            <person name="Gasser R.B."/>
            <person name="Ma G."/>
            <person name="Wang T."/>
            <person name="Stroehlein A.J."/>
            <person name="Young N.D."/>
            <person name="Ang C.S."/>
            <person name="Fernando D.D."/>
            <person name="Lu H.C."/>
            <person name="Taylor S."/>
            <person name="Reynolds S.L."/>
            <person name="Mofiz E."/>
            <person name="Najaraj S.H."/>
            <person name="Gowda H."/>
            <person name="Madugundu A."/>
            <person name="Renuse S."/>
            <person name="Holt D."/>
            <person name="Pandey A."/>
            <person name="Papenfuss A.T."/>
            <person name="Fischer K."/>
        </authorList>
    </citation>
    <scope>NUCLEOTIDE SEQUENCE [LARGE SCALE GENOMIC DNA]</scope>
</reference>
<keyword evidence="6" id="KW-0808">Transferase</keyword>
<dbReference type="PROSITE" id="PS00107">
    <property type="entry name" value="PROTEIN_KINASE_ATP"/>
    <property type="match status" value="1"/>
</dbReference>
<dbReference type="PROSITE" id="PS50011">
    <property type="entry name" value="PROTEIN_KINASE_DOM"/>
    <property type="match status" value="1"/>
</dbReference>
<keyword evidence="21" id="KW-1185">Reference proteome</keyword>
<dbReference type="AlphaFoldDB" id="A0A834R2G7"/>
<feature type="binding site" evidence="15">
    <location>
        <position position="585"/>
    </location>
    <ligand>
        <name>ATP</name>
        <dbReference type="ChEBI" id="CHEBI:30616"/>
    </ligand>
</feature>
<protein>
    <recommendedName>
        <fullName evidence="3">non-specific serine/threonine protein kinase</fullName>
        <ecNumber evidence="3">2.7.11.1</ecNumber>
    </recommendedName>
</protein>
<evidence type="ECO:0000256" key="9">
    <source>
        <dbReference type="ARBA" id="ARBA00022741"/>
    </source>
</evidence>
<dbReference type="Pfam" id="PF00412">
    <property type="entry name" value="LIM"/>
    <property type="match status" value="2"/>
</dbReference>
<reference evidence="20" key="3">
    <citation type="submission" date="2022-06" db="UniProtKB">
        <authorList>
            <consortium name="EnsemblMetazoa"/>
        </authorList>
    </citation>
    <scope>IDENTIFICATION</scope>
</reference>
<evidence type="ECO:0000256" key="2">
    <source>
        <dbReference type="ARBA" id="ARBA00005843"/>
    </source>
</evidence>
<dbReference type="InterPro" id="IPR011009">
    <property type="entry name" value="Kinase-like_dom_sf"/>
</dbReference>
<feature type="region of interest" description="Disordered" evidence="16">
    <location>
        <begin position="295"/>
        <end position="325"/>
    </location>
</feature>
<dbReference type="Gene3D" id="3.30.200.20">
    <property type="entry name" value="Phosphorylase Kinase, domain 1"/>
    <property type="match status" value="1"/>
</dbReference>
<keyword evidence="7 14" id="KW-0479">Metal-binding</keyword>
<dbReference type="Gene3D" id="1.10.510.10">
    <property type="entry name" value="Transferase(Phosphotransferase) domain 1"/>
    <property type="match status" value="1"/>
</dbReference>
<sequence>MKCSSCCEEINDDDQIVEAITSNRNKKFCHLKCFRCSICQQSLFDWDFEKDGILYCAADYHSKFGERCRYCQHFMTGPVMVIGGGDYKFHPECFKCDKCNSIIGDDESYGYIRCRQLLCSHCFQKQFNLTTSIDSTGNFNEKTLNNGPICYRKYSDNVSNHKDGLNDNKINHSNHSYNDHYQHQVNNHLIQTIEIAPVSNGHQRRIRLTLKDCRSGHLNSYCVNGNDKSNQSDLDNENHPMIVSEIDVHYDNHLFHIADTILKINGESLEKHRTLKDVKNLFDRHQNDVLHLLVEHNPNHQTRNFPKTLSSKSNAEDSQESNGGDRAKHYLYHQHEKQHHNHLDEKNHLNCNNNSNNIHQYSDNVHNSEIDVERREKADQNGDHLKTLDVIVNEYCCSAKNHENVDYLKDKIKNKRPVSTNQTDALPPTDPSSKKRYQRRERSSSLSRLLEAINLDKSSNGEDHLHHQSIGVKAAKSSHISLNNHQMNSLESKQSINDHAGRVSSVGNNFDRNQSFFTSPRNNGLYSRLNNCNTLSRTKSFRVEPKSYRIFRATDLVKGALLGKGFYGEVFEVTDKVTQEKMVMKELYHNDREAEANFVREVSILKSLNHKNVLHFIGILYRGKKLNLITEYITGGTLRQMIQDERHPIHWPERIGWAKDISSGVNYLHSMNLIHRDLNSQNCLVRNDGTVVVADFGLSKITTNCTDDVKDDNCITNTNYTIFDSIVCFSRYESSN</sequence>
<dbReference type="GO" id="GO:0030036">
    <property type="term" value="P:actin cytoskeleton organization"/>
    <property type="evidence" value="ECO:0007669"/>
    <property type="project" value="TreeGrafter"/>
</dbReference>
<dbReference type="Pfam" id="PF07714">
    <property type="entry name" value="PK_Tyr_Ser-Thr"/>
    <property type="match status" value="1"/>
</dbReference>
<evidence type="ECO:0000256" key="1">
    <source>
        <dbReference type="ARBA" id="ARBA00004496"/>
    </source>
</evidence>
<reference evidence="19" key="2">
    <citation type="submission" date="2020-01" db="EMBL/GenBank/DDBJ databases">
        <authorList>
            <person name="Korhonen P.K.K."/>
            <person name="Guangxu M.G."/>
            <person name="Wang T.W."/>
            <person name="Stroehlein A.J.S."/>
            <person name="Young N.D."/>
            <person name="Ang C.-S.A."/>
            <person name="Fernando D.W.F."/>
            <person name="Lu H.L."/>
            <person name="Taylor S.T."/>
            <person name="Ehtesham M.E.M."/>
            <person name="Najaraj S.H.N."/>
            <person name="Harsha G.H.G."/>
            <person name="Madugundu A.M."/>
            <person name="Renuse S.R."/>
            <person name="Holt D.H."/>
            <person name="Pandey A.P."/>
            <person name="Papenfuss A.P."/>
            <person name="Gasser R.B.G."/>
            <person name="Fischer K.F."/>
        </authorList>
    </citation>
    <scope>NUCLEOTIDE SEQUENCE</scope>
    <source>
        <strain evidence="19">SSS_KF_BRIS2020</strain>
    </source>
</reference>
<dbReference type="OrthoDB" id="20134at2759"/>
<evidence type="ECO:0000256" key="13">
    <source>
        <dbReference type="ARBA" id="ARBA00023038"/>
    </source>
</evidence>
<evidence type="ECO:0000313" key="21">
    <source>
        <dbReference type="Proteomes" id="UP000070412"/>
    </source>
</evidence>
<dbReference type="PANTHER" id="PTHR46485:SF4">
    <property type="entry name" value="LIM DOMAIN KINASE 1"/>
    <property type="match status" value="1"/>
</dbReference>
<keyword evidence="8" id="KW-0677">Repeat</keyword>
<dbReference type="PANTHER" id="PTHR46485">
    <property type="entry name" value="LIM DOMAIN KINASE 1"/>
    <property type="match status" value="1"/>
</dbReference>
<dbReference type="GO" id="GO:0005634">
    <property type="term" value="C:nucleus"/>
    <property type="evidence" value="ECO:0007669"/>
    <property type="project" value="TreeGrafter"/>
</dbReference>
<dbReference type="EnsemblMetazoa" id="SSS_1414s_mrna">
    <property type="protein sequence ID" value="KAF7488688.1"/>
    <property type="gene ID" value="SSS_1414"/>
</dbReference>
<dbReference type="GO" id="GO:0046872">
    <property type="term" value="F:metal ion binding"/>
    <property type="evidence" value="ECO:0007669"/>
    <property type="project" value="UniProtKB-KW"/>
</dbReference>
<dbReference type="EC" id="2.7.11.1" evidence="3"/>
<evidence type="ECO:0000256" key="10">
    <source>
        <dbReference type="ARBA" id="ARBA00022777"/>
    </source>
</evidence>
<evidence type="ECO:0000256" key="15">
    <source>
        <dbReference type="PROSITE-ProRule" id="PRU10141"/>
    </source>
</evidence>
<evidence type="ECO:0000256" key="11">
    <source>
        <dbReference type="ARBA" id="ARBA00022833"/>
    </source>
</evidence>
<keyword evidence="12 15" id="KW-0067">ATP-binding</keyword>
<dbReference type="InterPro" id="IPR001245">
    <property type="entry name" value="Ser-Thr/Tyr_kinase_cat_dom"/>
</dbReference>
<dbReference type="Proteomes" id="UP000070412">
    <property type="component" value="Unassembled WGS sequence"/>
</dbReference>
<dbReference type="SMART" id="SM00132">
    <property type="entry name" value="LIM"/>
    <property type="match status" value="2"/>
</dbReference>
<keyword evidence="13 14" id="KW-0440">LIM domain</keyword>
<dbReference type="SUPFAM" id="SSF56112">
    <property type="entry name" value="Protein kinase-like (PK-like)"/>
    <property type="match status" value="1"/>
</dbReference>
<feature type="domain" description="LIM zinc-binding" evidence="18">
    <location>
        <begin position="66"/>
        <end position="129"/>
    </location>
</feature>
<evidence type="ECO:0000256" key="3">
    <source>
        <dbReference type="ARBA" id="ARBA00012513"/>
    </source>
</evidence>
<keyword evidence="10 19" id="KW-0418">Kinase</keyword>
<dbReference type="FunFam" id="3.30.200.20:FF:000038">
    <property type="entry name" value="LIM domain kinase 2"/>
    <property type="match status" value="1"/>
</dbReference>
<evidence type="ECO:0000256" key="7">
    <source>
        <dbReference type="ARBA" id="ARBA00022723"/>
    </source>
</evidence>
<dbReference type="InterPro" id="IPR000719">
    <property type="entry name" value="Prot_kinase_dom"/>
</dbReference>
<comment type="subcellular location">
    <subcellularLocation>
        <location evidence="1">Cytoplasm</location>
    </subcellularLocation>
</comment>
<feature type="domain" description="Protein kinase" evidence="17">
    <location>
        <begin position="556"/>
        <end position="736"/>
    </location>
</feature>